<feature type="transmembrane region" description="Helical" evidence="5">
    <location>
        <begin position="100"/>
        <end position="117"/>
    </location>
</feature>
<dbReference type="Pfam" id="PF01925">
    <property type="entry name" value="TauE"/>
    <property type="match status" value="1"/>
</dbReference>
<feature type="transmembrane region" description="Helical" evidence="5">
    <location>
        <begin position="72"/>
        <end position="94"/>
    </location>
</feature>
<proteinExistence type="predicted"/>
<evidence type="ECO:0000256" key="4">
    <source>
        <dbReference type="ARBA" id="ARBA00023136"/>
    </source>
</evidence>
<evidence type="ECO:0000256" key="2">
    <source>
        <dbReference type="ARBA" id="ARBA00022692"/>
    </source>
</evidence>
<dbReference type="AlphaFoldDB" id="A0A6J6JQ51"/>
<dbReference type="PANTHER" id="PTHR43701">
    <property type="entry name" value="MEMBRANE TRANSPORTER PROTEIN MJ0441-RELATED"/>
    <property type="match status" value="1"/>
</dbReference>
<gene>
    <name evidence="6" type="ORF">UFOPK2162_00311</name>
</gene>
<dbReference type="GO" id="GO:0016020">
    <property type="term" value="C:membrane"/>
    <property type="evidence" value="ECO:0007669"/>
    <property type="project" value="UniProtKB-SubCell"/>
</dbReference>
<feature type="transmembrane region" description="Helical" evidence="5">
    <location>
        <begin position="200"/>
        <end position="219"/>
    </location>
</feature>
<accession>A0A6J6JQ51</accession>
<dbReference type="PANTHER" id="PTHR43701:SF2">
    <property type="entry name" value="MEMBRANE TRANSPORTER PROTEIN YJNA-RELATED"/>
    <property type="match status" value="1"/>
</dbReference>
<feature type="transmembrane region" description="Helical" evidence="5">
    <location>
        <begin position="129"/>
        <end position="162"/>
    </location>
</feature>
<keyword evidence="4 5" id="KW-0472">Membrane</keyword>
<comment type="subcellular location">
    <subcellularLocation>
        <location evidence="1">Membrane</location>
        <topology evidence="1">Multi-pass membrane protein</topology>
    </subcellularLocation>
</comment>
<evidence type="ECO:0000313" key="6">
    <source>
        <dbReference type="EMBL" id="CAB4639591.1"/>
    </source>
</evidence>
<feature type="transmembrane region" description="Helical" evidence="5">
    <location>
        <begin position="168"/>
        <end position="188"/>
    </location>
</feature>
<evidence type="ECO:0000256" key="3">
    <source>
        <dbReference type="ARBA" id="ARBA00022989"/>
    </source>
</evidence>
<dbReference type="InterPro" id="IPR051598">
    <property type="entry name" value="TSUP/Inactive_protease-like"/>
</dbReference>
<feature type="transmembrane region" description="Helical" evidence="5">
    <location>
        <begin position="225"/>
        <end position="243"/>
    </location>
</feature>
<keyword evidence="2 5" id="KW-0812">Transmembrane</keyword>
<organism evidence="6">
    <name type="scientific">freshwater metagenome</name>
    <dbReference type="NCBI Taxonomy" id="449393"/>
    <lineage>
        <taxon>unclassified sequences</taxon>
        <taxon>metagenomes</taxon>
        <taxon>ecological metagenomes</taxon>
    </lineage>
</organism>
<evidence type="ECO:0000256" key="1">
    <source>
        <dbReference type="ARBA" id="ARBA00004141"/>
    </source>
</evidence>
<feature type="transmembrane region" description="Helical" evidence="5">
    <location>
        <begin position="34"/>
        <end position="60"/>
    </location>
</feature>
<dbReference type="EMBL" id="CAEZVZ010000026">
    <property type="protein sequence ID" value="CAB4639591.1"/>
    <property type="molecule type" value="Genomic_DNA"/>
</dbReference>
<protein>
    <submittedName>
        <fullName evidence="6">Unannotated protein</fullName>
    </submittedName>
</protein>
<dbReference type="InterPro" id="IPR002781">
    <property type="entry name" value="TM_pro_TauE-like"/>
</dbReference>
<keyword evidence="3 5" id="KW-1133">Transmembrane helix</keyword>
<evidence type="ECO:0000256" key="5">
    <source>
        <dbReference type="SAM" id="Phobius"/>
    </source>
</evidence>
<name>A0A6J6JQ51_9ZZZZ</name>
<reference evidence="6" key="1">
    <citation type="submission" date="2020-05" db="EMBL/GenBank/DDBJ databases">
        <authorList>
            <person name="Chiriac C."/>
            <person name="Salcher M."/>
            <person name="Ghai R."/>
            <person name="Kavagutti S V."/>
        </authorList>
    </citation>
    <scope>NUCLEOTIDE SEQUENCE</scope>
</reference>
<sequence>MTLVLGLLLGAIVGSVLGLIGAGGAILAVPGLVAVLGLSATAATTSSTIIVGSAALAGALRRRGTGTLNVKVGLTFSALGILGTFFGTLLLTIIPENVVLVLFALLMFGAAYGMCCYKVREANTDKPKWSAVIIAATGVGVLTGLLGVGGGFLIVPALVLLLKVPAKVAAGTSLVAISANSLLAFLLRNEFWPEIPITEIAIFTFSAIIASTLLTPVAARLNAKVMQRTFSVIIVLVALYTLVTSVI</sequence>